<evidence type="ECO:0000259" key="6">
    <source>
        <dbReference type="PROSITE" id="PS51736"/>
    </source>
</evidence>
<feature type="domain" description="Resolvase/invertase-type recombinase catalytic" evidence="6">
    <location>
        <begin position="7"/>
        <end position="125"/>
    </location>
</feature>
<proteinExistence type="predicted"/>
<protein>
    <recommendedName>
        <fullName evidence="6">Resolvase/invertase-type recombinase catalytic domain-containing protein</fullName>
    </recommendedName>
</protein>
<accession>A0A3E5FNR6</accession>
<dbReference type="SMART" id="SM00857">
    <property type="entry name" value="Resolvase"/>
    <property type="match status" value="1"/>
</dbReference>
<dbReference type="PANTHER" id="PTHR30461">
    <property type="entry name" value="DNA-INVERTASE FROM LAMBDOID PROPHAGE"/>
    <property type="match status" value="1"/>
</dbReference>
<dbReference type="InterPro" id="IPR036162">
    <property type="entry name" value="Resolvase-like_N_sf"/>
</dbReference>
<evidence type="ECO:0000313" key="7">
    <source>
        <dbReference type="EMBL" id="RGO07193.1"/>
    </source>
</evidence>
<dbReference type="RefSeq" id="WP_117605310.1">
    <property type="nucleotide sequence ID" value="NZ_CATZTT010000022.1"/>
</dbReference>
<evidence type="ECO:0000256" key="3">
    <source>
        <dbReference type="ARBA" id="ARBA00023172"/>
    </source>
</evidence>
<dbReference type="GO" id="GO:0000150">
    <property type="term" value="F:DNA strand exchange activity"/>
    <property type="evidence" value="ECO:0007669"/>
    <property type="project" value="InterPro"/>
</dbReference>
<dbReference type="PROSITE" id="PS00397">
    <property type="entry name" value="RECOMBINASES_1"/>
    <property type="match status" value="1"/>
</dbReference>
<name>A0A3E5FNR6_9FIRM</name>
<evidence type="ECO:0000256" key="4">
    <source>
        <dbReference type="PIRSR" id="PIRSR606118-50"/>
    </source>
</evidence>
<keyword evidence="1" id="KW-0229">DNA integration</keyword>
<dbReference type="AlphaFoldDB" id="A0A3E5FNR6"/>
<comment type="caution">
    <text evidence="7">The sequence shown here is derived from an EMBL/GenBank/DDBJ whole genome shotgun (WGS) entry which is preliminary data.</text>
</comment>
<dbReference type="PROSITE" id="PS51736">
    <property type="entry name" value="RECOMBINASES_3"/>
    <property type="match status" value="1"/>
</dbReference>
<evidence type="ECO:0000256" key="5">
    <source>
        <dbReference type="PROSITE-ProRule" id="PRU10137"/>
    </source>
</evidence>
<evidence type="ECO:0000256" key="1">
    <source>
        <dbReference type="ARBA" id="ARBA00022908"/>
    </source>
</evidence>
<keyword evidence="2" id="KW-0238">DNA-binding</keyword>
<evidence type="ECO:0000313" key="8">
    <source>
        <dbReference type="Proteomes" id="UP000261087"/>
    </source>
</evidence>
<dbReference type="InterPro" id="IPR006118">
    <property type="entry name" value="Recombinase_CS"/>
</dbReference>
<dbReference type="PANTHER" id="PTHR30461:SF23">
    <property type="entry name" value="DNA RECOMBINASE-RELATED"/>
    <property type="match status" value="1"/>
</dbReference>
<reference evidence="7 8" key="1">
    <citation type="submission" date="2018-08" db="EMBL/GenBank/DDBJ databases">
        <title>A genome reference for cultivated species of the human gut microbiota.</title>
        <authorList>
            <person name="Zou Y."/>
            <person name="Xue W."/>
            <person name="Luo G."/>
        </authorList>
    </citation>
    <scope>NUCLEOTIDE SEQUENCE [LARGE SCALE GENOMIC DNA]</scope>
    <source>
        <strain evidence="7 8">OM02-6</strain>
    </source>
</reference>
<evidence type="ECO:0000256" key="2">
    <source>
        <dbReference type="ARBA" id="ARBA00023125"/>
    </source>
</evidence>
<dbReference type="InterPro" id="IPR006119">
    <property type="entry name" value="Resolv_N"/>
</dbReference>
<dbReference type="Pfam" id="PF00239">
    <property type="entry name" value="Resolvase"/>
    <property type="match status" value="1"/>
</dbReference>
<dbReference type="Proteomes" id="UP000261087">
    <property type="component" value="Unassembled WGS sequence"/>
</dbReference>
<dbReference type="GO" id="GO:0003677">
    <property type="term" value="F:DNA binding"/>
    <property type="evidence" value="ECO:0007669"/>
    <property type="project" value="UniProtKB-KW"/>
</dbReference>
<gene>
    <name evidence="7" type="ORF">DXB31_10425</name>
</gene>
<dbReference type="Gene3D" id="3.40.50.1390">
    <property type="entry name" value="Resolvase, N-terminal catalytic domain"/>
    <property type="match status" value="1"/>
</dbReference>
<feature type="active site" description="O-(5'-phospho-DNA)-serine intermediate" evidence="4 5">
    <location>
        <position position="15"/>
    </location>
</feature>
<keyword evidence="3" id="KW-0233">DNA recombination</keyword>
<organism evidence="7 8">
    <name type="scientific">Thomasclavelia spiroformis</name>
    <dbReference type="NCBI Taxonomy" id="29348"/>
    <lineage>
        <taxon>Bacteria</taxon>
        <taxon>Bacillati</taxon>
        <taxon>Bacillota</taxon>
        <taxon>Erysipelotrichia</taxon>
        <taxon>Erysipelotrichales</taxon>
        <taxon>Coprobacillaceae</taxon>
        <taxon>Thomasclavelia</taxon>
    </lineage>
</organism>
<dbReference type="GO" id="GO:0015074">
    <property type="term" value="P:DNA integration"/>
    <property type="evidence" value="ECO:0007669"/>
    <property type="project" value="UniProtKB-KW"/>
</dbReference>
<dbReference type="InterPro" id="IPR050639">
    <property type="entry name" value="SSR_resolvase"/>
</dbReference>
<sequence length="125" mass="14625">MNNERMIATVYIRVSTEDQAREGFSLGEQKEKLLQLCAFKGYEVFKVYEDAGISAKDMEHRPAFQEMLQDMRNGKINYIVAYKLDRVTRSVRDLEELISQLEKYNCYLVCDRDDVNTSTANGRFF</sequence>
<dbReference type="CDD" id="cd00338">
    <property type="entry name" value="Ser_Recombinase"/>
    <property type="match status" value="1"/>
</dbReference>
<dbReference type="SUPFAM" id="SSF53041">
    <property type="entry name" value="Resolvase-like"/>
    <property type="match status" value="1"/>
</dbReference>
<dbReference type="EMBL" id="QSVF01000034">
    <property type="protein sequence ID" value="RGO07193.1"/>
    <property type="molecule type" value="Genomic_DNA"/>
</dbReference>